<dbReference type="Proteomes" id="UP001139226">
    <property type="component" value="Unassembled WGS sequence"/>
</dbReference>
<evidence type="ECO:0000313" key="3">
    <source>
        <dbReference type="Proteomes" id="UP001139226"/>
    </source>
</evidence>
<dbReference type="AlphaFoldDB" id="A0A9X1V4V5"/>
<protein>
    <submittedName>
        <fullName evidence="2">Uncharacterized protein</fullName>
    </submittedName>
</protein>
<organism evidence="2 3">
    <name type="scientific">Christiangramia lutea</name>
    <dbReference type="NCBI Taxonomy" id="1607951"/>
    <lineage>
        <taxon>Bacteria</taxon>
        <taxon>Pseudomonadati</taxon>
        <taxon>Bacteroidota</taxon>
        <taxon>Flavobacteriia</taxon>
        <taxon>Flavobacteriales</taxon>
        <taxon>Flavobacteriaceae</taxon>
        <taxon>Christiangramia</taxon>
    </lineage>
</organism>
<evidence type="ECO:0000256" key="1">
    <source>
        <dbReference type="SAM" id="Phobius"/>
    </source>
</evidence>
<sequence>MKKLKGYLIPIIVIGFFVVWAVYGTIKRSYYFENDSIKKSYSVGEIYMVELGPKQPPLFKYHFTFNNKKFEGGEWFNKEMENKYPKDISLLRKKIIGKKFLVYFVLENPKQNKLLWDKPLEDSTMNAPEKGWPEKPF</sequence>
<keyword evidence="1" id="KW-0812">Transmembrane</keyword>
<feature type="transmembrane region" description="Helical" evidence="1">
    <location>
        <begin position="7"/>
        <end position="26"/>
    </location>
</feature>
<proteinExistence type="predicted"/>
<gene>
    <name evidence="2" type="ORF">ML462_15820</name>
</gene>
<dbReference type="EMBL" id="JAKVTV010000013">
    <property type="protein sequence ID" value="MCH4824642.1"/>
    <property type="molecule type" value="Genomic_DNA"/>
</dbReference>
<accession>A0A9X1V4V5</accession>
<keyword evidence="1" id="KW-1133">Transmembrane helix</keyword>
<name>A0A9X1V4V5_9FLAO</name>
<keyword evidence="3" id="KW-1185">Reference proteome</keyword>
<dbReference type="RefSeq" id="WP_240714807.1">
    <property type="nucleotide sequence ID" value="NZ_JAKVTV010000013.1"/>
</dbReference>
<reference evidence="2" key="1">
    <citation type="submission" date="2022-03" db="EMBL/GenBank/DDBJ databases">
        <title>Gramella crocea sp. nov., isolated from activated sludge of a seafood processing plant.</title>
        <authorList>
            <person name="Zhang X."/>
        </authorList>
    </citation>
    <scope>NUCLEOTIDE SEQUENCE</scope>
    <source>
        <strain evidence="2">YJ019</strain>
    </source>
</reference>
<keyword evidence="1" id="KW-0472">Membrane</keyword>
<comment type="caution">
    <text evidence="2">The sequence shown here is derived from an EMBL/GenBank/DDBJ whole genome shotgun (WGS) entry which is preliminary data.</text>
</comment>
<evidence type="ECO:0000313" key="2">
    <source>
        <dbReference type="EMBL" id="MCH4824642.1"/>
    </source>
</evidence>